<dbReference type="EMBL" id="JANTQA010000032">
    <property type="protein sequence ID" value="KAJ3439205.1"/>
    <property type="molecule type" value="Genomic_DNA"/>
</dbReference>
<name>A0AAV7ZDE2_9EUKA</name>
<comment type="caution">
    <text evidence="3">The sequence shown here is derived from an EMBL/GenBank/DDBJ whole genome shotgun (WGS) entry which is preliminary data.</text>
</comment>
<sequence length="71" mass="8192">MTEKELKLSEKKIEQTKERLNKDNENAAEKSAQSIIEFTNSVEDPLSPNFDQDKNPWTKQPKKNKSNCAIL</sequence>
<feature type="compositionally biased region" description="Basic and acidic residues" evidence="1">
    <location>
        <begin position="1"/>
        <end position="28"/>
    </location>
</feature>
<dbReference type="Gene3D" id="4.10.260.10">
    <property type="entry name" value="Transducin (heterotrimeric G protein), gamma chain"/>
    <property type="match status" value="1"/>
</dbReference>
<dbReference type="SUPFAM" id="SSF48670">
    <property type="entry name" value="Transducin (heterotrimeric G protein), gamma chain"/>
    <property type="match status" value="1"/>
</dbReference>
<feature type="compositionally biased region" description="Polar residues" evidence="1">
    <location>
        <begin position="31"/>
        <end position="42"/>
    </location>
</feature>
<dbReference type="InterPro" id="IPR015898">
    <property type="entry name" value="G-protein_gamma-like_dom"/>
</dbReference>
<evidence type="ECO:0000256" key="1">
    <source>
        <dbReference type="SAM" id="MobiDB-lite"/>
    </source>
</evidence>
<evidence type="ECO:0000313" key="4">
    <source>
        <dbReference type="Proteomes" id="UP001146793"/>
    </source>
</evidence>
<gene>
    <name evidence="3" type="ORF">M0812_15229</name>
</gene>
<protein>
    <recommendedName>
        <fullName evidence="2">G protein gamma domain-containing protein</fullName>
    </recommendedName>
</protein>
<feature type="domain" description="G protein gamma" evidence="2">
    <location>
        <begin position="10"/>
        <end position="71"/>
    </location>
</feature>
<evidence type="ECO:0000259" key="2">
    <source>
        <dbReference type="Pfam" id="PF00631"/>
    </source>
</evidence>
<dbReference type="Pfam" id="PF00631">
    <property type="entry name" value="G-gamma"/>
    <property type="match status" value="1"/>
</dbReference>
<dbReference type="AlphaFoldDB" id="A0AAV7ZDE2"/>
<proteinExistence type="predicted"/>
<evidence type="ECO:0000313" key="3">
    <source>
        <dbReference type="EMBL" id="KAJ3439205.1"/>
    </source>
</evidence>
<dbReference type="Proteomes" id="UP001146793">
    <property type="component" value="Unassembled WGS sequence"/>
</dbReference>
<reference evidence="3" key="1">
    <citation type="submission" date="2022-08" db="EMBL/GenBank/DDBJ databases">
        <title>Novel sulphate-reducing endosymbionts in the free-living metamonad Anaeramoeba.</title>
        <authorList>
            <person name="Jerlstrom-Hultqvist J."/>
            <person name="Cepicka I."/>
            <person name="Gallot-Lavallee L."/>
            <person name="Salas-Leiva D."/>
            <person name="Curtis B.A."/>
            <person name="Zahonova K."/>
            <person name="Pipaliya S."/>
            <person name="Dacks J."/>
            <person name="Roger A.J."/>
        </authorList>
    </citation>
    <scope>NUCLEOTIDE SEQUENCE</scope>
    <source>
        <strain evidence="3">Busselton2</strain>
    </source>
</reference>
<dbReference type="GO" id="GO:0007186">
    <property type="term" value="P:G protein-coupled receptor signaling pathway"/>
    <property type="evidence" value="ECO:0007669"/>
    <property type="project" value="InterPro"/>
</dbReference>
<feature type="region of interest" description="Disordered" evidence="1">
    <location>
        <begin position="1"/>
        <end position="71"/>
    </location>
</feature>
<organism evidence="3 4">
    <name type="scientific">Anaeramoeba flamelloides</name>
    <dbReference type="NCBI Taxonomy" id="1746091"/>
    <lineage>
        <taxon>Eukaryota</taxon>
        <taxon>Metamonada</taxon>
        <taxon>Anaeramoebidae</taxon>
        <taxon>Anaeramoeba</taxon>
    </lineage>
</organism>
<dbReference type="InterPro" id="IPR036284">
    <property type="entry name" value="GGL_sf"/>
</dbReference>
<accession>A0AAV7ZDE2</accession>